<evidence type="ECO:0000313" key="5">
    <source>
        <dbReference type="Proteomes" id="UP000092993"/>
    </source>
</evidence>
<dbReference type="InterPro" id="IPR034164">
    <property type="entry name" value="Pepsin-like_dom"/>
</dbReference>
<dbReference type="CDD" id="cd05471">
    <property type="entry name" value="pepsin_like"/>
    <property type="match status" value="1"/>
</dbReference>
<dbReference type="Gene3D" id="2.40.70.10">
    <property type="entry name" value="Acid Proteases"/>
    <property type="match status" value="2"/>
</dbReference>
<dbReference type="EMBL" id="LUGG01000013">
    <property type="protein sequence ID" value="OBZ70691.1"/>
    <property type="molecule type" value="Genomic_DNA"/>
</dbReference>
<dbReference type="Proteomes" id="UP000092993">
    <property type="component" value="Unassembled WGS sequence"/>
</dbReference>
<protein>
    <submittedName>
        <fullName evidence="4">Aspartic protease</fullName>
    </submittedName>
</protein>
<dbReference type="InterPro" id="IPR033121">
    <property type="entry name" value="PEPTIDASE_A1"/>
</dbReference>
<dbReference type="PROSITE" id="PS51767">
    <property type="entry name" value="PEPTIDASE_A1"/>
    <property type="match status" value="1"/>
</dbReference>
<sequence length="281" mass="29990">MASFSRRRAQHTKVPARSSPSLTAPGDVSGSLAQDTVSIGSLTVEQQAFGAVRSESTDFQDEPNSGLLGLAFGSIATSKKPTFFENLLAQKKLTSSIFSVHLTRNGKTGSQLCFGCYDATKALGTSTVIWNPLLSRTYWSISMDGLSNPLPRIHLMLNRTAIDTGTTLIYVPDDVAAQFYGLIPGSQSAMQYGAGFYTFPCAGPPIVSLSFNGNPFSVHQSDFNLGRTSADSEDCVGGILAMGSGFPSNLAIIGDEFLKSWYSVYDYGGDRVGFAPSINNE</sequence>
<feature type="compositionally biased region" description="Basic residues" evidence="2">
    <location>
        <begin position="1"/>
        <end position="11"/>
    </location>
</feature>
<keyword evidence="5" id="KW-1185">Reference proteome</keyword>
<organism evidence="4 5">
    <name type="scientific">Grifola frondosa</name>
    <name type="common">Maitake</name>
    <name type="synonym">Polyporus frondosus</name>
    <dbReference type="NCBI Taxonomy" id="5627"/>
    <lineage>
        <taxon>Eukaryota</taxon>
        <taxon>Fungi</taxon>
        <taxon>Dikarya</taxon>
        <taxon>Basidiomycota</taxon>
        <taxon>Agaricomycotina</taxon>
        <taxon>Agaricomycetes</taxon>
        <taxon>Polyporales</taxon>
        <taxon>Grifolaceae</taxon>
        <taxon>Grifola</taxon>
    </lineage>
</organism>
<evidence type="ECO:0000313" key="4">
    <source>
        <dbReference type="EMBL" id="OBZ70691.1"/>
    </source>
</evidence>
<feature type="domain" description="Peptidase A1" evidence="3">
    <location>
        <begin position="1"/>
        <end position="275"/>
    </location>
</feature>
<dbReference type="GO" id="GO:0004190">
    <property type="term" value="F:aspartic-type endopeptidase activity"/>
    <property type="evidence" value="ECO:0007669"/>
    <property type="project" value="InterPro"/>
</dbReference>
<dbReference type="OMA" id="TINYPEY"/>
<dbReference type="PANTHER" id="PTHR47966">
    <property type="entry name" value="BETA-SITE APP-CLEAVING ENZYME, ISOFORM A-RELATED"/>
    <property type="match status" value="1"/>
</dbReference>
<gene>
    <name evidence="4" type="primary">pr1_0</name>
    <name evidence="4" type="ORF">A0H81_09109</name>
</gene>
<evidence type="ECO:0000256" key="2">
    <source>
        <dbReference type="SAM" id="MobiDB-lite"/>
    </source>
</evidence>
<evidence type="ECO:0000259" key="3">
    <source>
        <dbReference type="PROSITE" id="PS51767"/>
    </source>
</evidence>
<comment type="caution">
    <text evidence="4">The sequence shown here is derived from an EMBL/GenBank/DDBJ whole genome shotgun (WGS) entry which is preliminary data.</text>
</comment>
<dbReference type="OrthoDB" id="2747330at2759"/>
<accession>A0A1C7M182</accession>
<proteinExistence type="inferred from homology"/>
<dbReference type="InterPro" id="IPR001461">
    <property type="entry name" value="Aspartic_peptidase_A1"/>
</dbReference>
<dbReference type="InterPro" id="IPR021109">
    <property type="entry name" value="Peptidase_aspartic_dom_sf"/>
</dbReference>
<keyword evidence="4" id="KW-0645">Protease</keyword>
<reference evidence="4 5" key="1">
    <citation type="submission" date="2016-03" db="EMBL/GenBank/DDBJ databases">
        <title>Whole genome sequencing of Grifola frondosa 9006-11.</title>
        <authorList>
            <person name="Min B."/>
            <person name="Park H."/>
            <person name="Kim J.-G."/>
            <person name="Cho H."/>
            <person name="Oh Y.-L."/>
            <person name="Kong W.-S."/>
            <person name="Choi I.-G."/>
        </authorList>
    </citation>
    <scope>NUCLEOTIDE SEQUENCE [LARGE SCALE GENOMIC DNA]</scope>
    <source>
        <strain evidence="4 5">9006-11</strain>
    </source>
</reference>
<keyword evidence="4" id="KW-0378">Hydrolase</keyword>
<comment type="similarity">
    <text evidence="1">Belongs to the peptidase A1 family.</text>
</comment>
<dbReference type="STRING" id="5627.A0A1C7M182"/>
<dbReference type="Pfam" id="PF00026">
    <property type="entry name" value="Asp"/>
    <property type="match status" value="1"/>
</dbReference>
<dbReference type="PRINTS" id="PR00792">
    <property type="entry name" value="PEPSIN"/>
</dbReference>
<dbReference type="SUPFAM" id="SSF50630">
    <property type="entry name" value="Acid proteases"/>
    <property type="match status" value="1"/>
</dbReference>
<feature type="region of interest" description="Disordered" evidence="2">
    <location>
        <begin position="1"/>
        <end position="30"/>
    </location>
</feature>
<evidence type="ECO:0000256" key="1">
    <source>
        <dbReference type="ARBA" id="ARBA00007447"/>
    </source>
</evidence>
<dbReference type="PANTHER" id="PTHR47966:SF51">
    <property type="entry name" value="BETA-SITE APP-CLEAVING ENZYME, ISOFORM A-RELATED"/>
    <property type="match status" value="1"/>
</dbReference>
<dbReference type="GO" id="GO:0006508">
    <property type="term" value="P:proteolysis"/>
    <property type="evidence" value="ECO:0007669"/>
    <property type="project" value="UniProtKB-KW"/>
</dbReference>
<dbReference type="AlphaFoldDB" id="A0A1C7M182"/>
<name>A0A1C7M182_GRIFR</name>